<dbReference type="SMART" id="SM00044">
    <property type="entry name" value="CYCc"/>
    <property type="match status" value="1"/>
</dbReference>
<dbReference type="PANTHER" id="PTHR16305">
    <property type="entry name" value="TESTICULAR SOLUBLE ADENYLYL CYCLASE"/>
    <property type="match status" value="1"/>
</dbReference>
<accession>A0A6J4LEE1</accession>
<dbReference type="PANTHER" id="PTHR16305:SF28">
    <property type="entry name" value="GUANYLATE CYCLASE DOMAIN-CONTAINING PROTEIN"/>
    <property type="match status" value="1"/>
</dbReference>
<dbReference type="GO" id="GO:0005524">
    <property type="term" value="F:ATP binding"/>
    <property type="evidence" value="ECO:0007669"/>
    <property type="project" value="UniProtKB-KW"/>
</dbReference>
<dbReference type="SUPFAM" id="SSF52540">
    <property type="entry name" value="P-loop containing nucleoside triphosphate hydrolases"/>
    <property type="match status" value="1"/>
</dbReference>
<dbReference type="SUPFAM" id="SSF55073">
    <property type="entry name" value="Nucleotide cyclase"/>
    <property type="match status" value="1"/>
</dbReference>
<dbReference type="InterPro" id="IPR041664">
    <property type="entry name" value="AAA_16"/>
</dbReference>
<feature type="domain" description="Guanylate cyclase" evidence="3">
    <location>
        <begin position="27"/>
        <end position="153"/>
    </location>
</feature>
<dbReference type="InterPro" id="IPR029787">
    <property type="entry name" value="Nucleotide_cyclase"/>
</dbReference>
<dbReference type="InterPro" id="IPR027417">
    <property type="entry name" value="P-loop_NTPase"/>
</dbReference>
<evidence type="ECO:0000256" key="2">
    <source>
        <dbReference type="ARBA" id="ARBA00022840"/>
    </source>
</evidence>
<gene>
    <name evidence="4" type="ORF">AVDCRST_MAG24-784</name>
</gene>
<dbReference type="InterPro" id="IPR011990">
    <property type="entry name" value="TPR-like_helical_dom_sf"/>
</dbReference>
<keyword evidence="2" id="KW-0067">ATP-binding</keyword>
<dbReference type="Gene3D" id="3.30.70.1230">
    <property type="entry name" value="Nucleotide cyclase"/>
    <property type="match status" value="1"/>
</dbReference>
<name>A0A6J4LEE1_9ACTN</name>
<dbReference type="AlphaFoldDB" id="A0A6J4LEE1"/>
<dbReference type="Pfam" id="PF13191">
    <property type="entry name" value="AAA_16"/>
    <property type="match status" value="1"/>
</dbReference>
<proteinExistence type="predicted"/>
<dbReference type="Pfam" id="PF00211">
    <property type="entry name" value="Guanylate_cyc"/>
    <property type="match status" value="1"/>
</dbReference>
<dbReference type="InterPro" id="IPR001054">
    <property type="entry name" value="A/G_cyclase"/>
</dbReference>
<organism evidence="4">
    <name type="scientific">uncultured Nocardioidaceae bacterium</name>
    <dbReference type="NCBI Taxonomy" id="253824"/>
    <lineage>
        <taxon>Bacteria</taxon>
        <taxon>Bacillati</taxon>
        <taxon>Actinomycetota</taxon>
        <taxon>Actinomycetes</taxon>
        <taxon>Propionibacteriales</taxon>
        <taxon>Nocardioidaceae</taxon>
        <taxon>environmental samples</taxon>
    </lineage>
</organism>
<dbReference type="CDD" id="cd07302">
    <property type="entry name" value="CHD"/>
    <property type="match status" value="1"/>
</dbReference>
<keyword evidence="1" id="KW-0547">Nucleotide-binding</keyword>
<dbReference type="GO" id="GO:0035556">
    <property type="term" value="P:intracellular signal transduction"/>
    <property type="evidence" value="ECO:0007669"/>
    <property type="project" value="InterPro"/>
</dbReference>
<dbReference type="Gene3D" id="1.25.40.10">
    <property type="entry name" value="Tetratricopeptide repeat domain"/>
    <property type="match status" value="1"/>
</dbReference>
<reference evidence="4" key="1">
    <citation type="submission" date="2020-02" db="EMBL/GenBank/DDBJ databases">
        <authorList>
            <person name="Meier V. D."/>
        </authorList>
    </citation>
    <scope>NUCLEOTIDE SEQUENCE</scope>
    <source>
        <strain evidence="4">AVDCRST_MAG24</strain>
    </source>
</reference>
<evidence type="ECO:0000313" key="4">
    <source>
        <dbReference type="EMBL" id="CAA9330448.1"/>
    </source>
</evidence>
<protein>
    <recommendedName>
        <fullName evidence="3">Guanylate cyclase domain-containing protein</fullName>
    </recommendedName>
</protein>
<evidence type="ECO:0000259" key="3">
    <source>
        <dbReference type="PROSITE" id="PS50125"/>
    </source>
</evidence>
<dbReference type="GO" id="GO:0005737">
    <property type="term" value="C:cytoplasm"/>
    <property type="evidence" value="ECO:0007669"/>
    <property type="project" value="TreeGrafter"/>
</dbReference>
<dbReference type="GO" id="GO:0004016">
    <property type="term" value="F:adenylate cyclase activity"/>
    <property type="evidence" value="ECO:0007669"/>
    <property type="project" value="UniProtKB-ARBA"/>
</dbReference>
<dbReference type="PROSITE" id="PS50125">
    <property type="entry name" value="GUANYLATE_CYCLASE_2"/>
    <property type="match status" value="1"/>
</dbReference>
<dbReference type="EMBL" id="CADCUF010000123">
    <property type="protein sequence ID" value="CAA9330448.1"/>
    <property type="molecule type" value="Genomic_DNA"/>
</dbReference>
<dbReference type="GO" id="GO:0009190">
    <property type="term" value="P:cyclic nucleotide biosynthetic process"/>
    <property type="evidence" value="ECO:0007669"/>
    <property type="project" value="InterPro"/>
</dbReference>
<evidence type="ECO:0000256" key="1">
    <source>
        <dbReference type="ARBA" id="ARBA00022741"/>
    </source>
</evidence>
<sequence>MSCGAPQAPDPLSSGIAPPVAARRTTSVLFADLVGFTSLSEVRDQEEVRELLERYFAECRRIVTRYGGVVEKFIGDAVMAVWGVPTAHEDDAERAVRAGLELVAAVAEFGEDVGAPGLALRVGIVTGEVAVTLGATQQGMVAGDAVNTAARVQAAASAGQVWVDDATRLLTTAAIRYADVGAHPMKGKVDPVRLWSVIAVVAVVGGAQRADGLEAPLVGRDRELRLVKELFHQCEESGRPVLLVVDGEAGVGKTRLAWEFEKYIDGLRSTVRWHSGRCLAYGEGVAYFALAEAVRGRLQVLAADDEDAADPTRLADLLDRGLDHYVADPGERPWLRERLGVLLGTGSPAAFPREDLFLAWVTFFERVGGGDPVALVVDDAQYADEGLLEFLEHLLTTASYACFVLVLTRPGLLEGRPALATHRRANVVHLPVLGDRDMARMLDGLVADLPAGVRAGLVSRAEGIPLYAVETVRSLIDRDLVVPREGRYVLSDADGLDLESVSPPASLHAVISARLDTLSHDQRTVIDRASVLGTTFDAATVTALCGDLAEPSRTLAELVRMQLLSQDSSRMSAEFGHYGFVQSAYRQAAYGSLARRDRKALHLAVLAQLEAAGNVPAGDETAAIRAQHYLDAFHAVPGDADADLLRAGALDNLRRAAARARGLGSPGEAARHLAIALPLAVEPALRGRVGWELAEAEVDAGLADAAAAHALEAEELLTSLGDRIGAGRAAAVRAHAVMEGTGNNEQALAVAEPWWEEVRNLPEAAETAIALSRVVASARLRLGWAIHDVVDARLRLAERLGATGALADAYSTLAVYYGGIGASSLTAVLLEAAADLARRHHDLDALARSLVNLTALGVHRNLERAVSSGKEAVEVATRAGNRFMVSIARDNLALALWWSGDWSAIDGLVDDDDRDAQDKAIEVALPCCGSLLAIARGDEADRFPWIARDDGDDRVLVAWRHLHRSTEALRVGESEAAVTLAVEAAEQVHRYSGVWDDFPLFWSEAVMRALRADDRLAVDRALGVLGLATDRHFPLGLQAVEAHVSGLLAIRDDGPSEAVEESLQRAIERYTTWGAVPSRARAQADLGRWLVTEGRPEEGLALVERARTTYAELGAHGWLADLETGLTAATGASIRHPSYRPEEHS</sequence>